<gene>
    <name evidence="8" type="ORF">CLCY_1c02420</name>
</gene>
<evidence type="ECO:0000259" key="7">
    <source>
        <dbReference type="PROSITE" id="PS50885"/>
    </source>
</evidence>
<dbReference type="SMART" id="SM00283">
    <property type="entry name" value="MA"/>
    <property type="match status" value="1"/>
</dbReference>
<dbReference type="CDD" id="cd11386">
    <property type="entry name" value="MCP_signal"/>
    <property type="match status" value="1"/>
</dbReference>
<dbReference type="GO" id="GO:0007165">
    <property type="term" value="P:signal transduction"/>
    <property type="evidence" value="ECO:0007669"/>
    <property type="project" value="UniProtKB-KW"/>
</dbReference>
<sequence>MFKLKNLKIGIKLTIGFALVALIVGSVGIIGSYNISKMARLDKELYDYVSVPLYETGIISESSERQEYYLIRMNLATEKQELQDLYNKLKEEIAIEDNAAKNYGSMILAKDGIEIFKAYETARNSHRDSLYKIINLLVNDKKAEASILLNQREGYVKLHDEKKVSINKLKDFKLNGGKIRLDSNQSTATWLVWYMNIISAISVVVAILLGILLGRMISKPLQVLRESANNLASGNLNVDIDIDTKDEVGMLARAFINMRDNVNRVLSDINSSSEQVESGARQVSDVGASLSQGATEQASAIEQLTASITEIDLQTKQNELNARKAKEVTDNVRKNAIEGTEQMESMLSSMEQINLASENISKIIKVIDDIAFQTNILALNAAVEAARAGQHGKGFAVVAEEVRNLAVRSADAAKETTDMIEDSMAKTEGGMEVAKSTASALKNIADGIQEASDMVTTINIATGEQAVAISEINKGIEQVSDVVQNNSAVAEESASAGEELYSQAVMLRQMVGKFKLKPQKNRGEDSYE</sequence>
<dbReference type="PANTHER" id="PTHR43531">
    <property type="entry name" value="PROTEIN ICFG"/>
    <property type="match status" value="1"/>
</dbReference>
<dbReference type="Pfam" id="PF12729">
    <property type="entry name" value="4HB_MCP_1"/>
    <property type="match status" value="1"/>
</dbReference>
<comment type="caution">
    <text evidence="8">The sequence shown here is derived from an EMBL/GenBank/DDBJ whole genome shotgun (WGS) entry which is preliminary data.</text>
</comment>
<evidence type="ECO:0000256" key="3">
    <source>
        <dbReference type="PROSITE-ProRule" id="PRU00284"/>
    </source>
</evidence>
<evidence type="ECO:0000256" key="1">
    <source>
        <dbReference type="ARBA" id="ARBA00022500"/>
    </source>
</evidence>
<dbReference type="FunFam" id="1.10.287.950:FF:000001">
    <property type="entry name" value="Methyl-accepting chemotaxis sensory transducer"/>
    <property type="match status" value="1"/>
</dbReference>
<comment type="similarity">
    <text evidence="2">Belongs to the methyl-accepting chemotaxis (MCP) protein family.</text>
</comment>
<accession>A0A0J8D9Q1</accession>
<dbReference type="Pfam" id="PF00672">
    <property type="entry name" value="HAMP"/>
    <property type="match status" value="1"/>
</dbReference>
<dbReference type="PROSITE" id="PS50885">
    <property type="entry name" value="HAMP"/>
    <property type="match status" value="1"/>
</dbReference>
<keyword evidence="9" id="KW-1185">Reference proteome</keyword>
<keyword evidence="1" id="KW-0145">Chemotaxis</keyword>
<dbReference type="PANTHER" id="PTHR43531:SF11">
    <property type="entry name" value="METHYL-ACCEPTING CHEMOTAXIS PROTEIN 3"/>
    <property type="match status" value="1"/>
</dbReference>
<dbReference type="PROSITE" id="PS50111">
    <property type="entry name" value="CHEMOTAXIS_TRANSDUC_2"/>
    <property type="match status" value="1"/>
</dbReference>
<keyword evidence="5" id="KW-1133">Transmembrane helix</keyword>
<dbReference type="GO" id="GO:0004888">
    <property type="term" value="F:transmembrane signaling receptor activity"/>
    <property type="evidence" value="ECO:0007669"/>
    <property type="project" value="InterPro"/>
</dbReference>
<dbReference type="GO" id="GO:0006935">
    <property type="term" value="P:chemotaxis"/>
    <property type="evidence" value="ECO:0007669"/>
    <property type="project" value="UniProtKB-KW"/>
</dbReference>
<dbReference type="InterPro" id="IPR004090">
    <property type="entry name" value="Chemotax_Me-accpt_rcpt"/>
</dbReference>
<proteinExistence type="inferred from homology"/>
<feature type="transmembrane region" description="Helical" evidence="5">
    <location>
        <begin position="190"/>
        <end position="213"/>
    </location>
</feature>
<evidence type="ECO:0000313" key="9">
    <source>
        <dbReference type="Proteomes" id="UP000036756"/>
    </source>
</evidence>
<keyword evidence="5" id="KW-0472">Membrane</keyword>
<evidence type="ECO:0000259" key="6">
    <source>
        <dbReference type="PROSITE" id="PS50111"/>
    </source>
</evidence>
<dbReference type="Pfam" id="PF00015">
    <property type="entry name" value="MCPsignal"/>
    <property type="match status" value="1"/>
</dbReference>
<dbReference type="RefSeq" id="WP_048571401.1">
    <property type="nucleotide sequence ID" value="NZ_LFVU01000028.1"/>
</dbReference>
<name>A0A0J8D9Q1_CLOCY</name>
<evidence type="ECO:0000256" key="5">
    <source>
        <dbReference type="SAM" id="Phobius"/>
    </source>
</evidence>
<dbReference type="InterPro" id="IPR004089">
    <property type="entry name" value="MCPsignal_dom"/>
</dbReference>
<dbReference type="Gene3D" id="6.10.340.10">
    <property type="match status" value="1"/>
</dbReference>
<dbReference type="EMBL" id="LFVU01000028">
    <property type="protein sequence ID" value="KMT21008.1"/>
    <property type="molecule type" value="Genomic_DNA"/>
</dbReference>
<dbReference type="GO" id="GO:0005886">
    <property type="term" value="C:plasma membrane"/>
    <property type="evidence" value="ECO:0007669"/>
    <property type="project" value="TreeGrafter"/>
</dbReference>
<dbReference type="InterPro" id="IPR051310">
    <property type="entry name" value="MCP_chemotaxis"/>
</dbReference>
<dbReference type="PATRIC" id="fig|1121307.3.peg.605"/>
<dbReference type="InterPro" id="IPR024478">
    <property type="entry name" value="HlyB_4HB_MCP"/>
</dbReference>
<reference evidence="8 9" key="1">
    <citation type="submission" date="2015-06" db="EMBL/GenBank/DDBJ databases">
        <title>Draft genome sequence of the purine-degrading Clostridium cylindrosporum HC-1 (DSM 605).</title>
        <authorList>
            <person name="Poehlein A."/>
            <person name="Schiel-Bengelsdorf B."/>
            <person name="Bengelsdorf F."/>
            <person name="Daniel R."/>
            <person name="Duerre P."/>
        </authorList>
    </citation>
    <scope>NUCLEOTIDE SEQUENCE [LARGE SCALE GENOMIC DNA]</scope>
    <source>
        <strain evidence="8 9">DSM 605</strain>
    </source>
</reference>
<dbReference type="Proteomes" id="UP000036756">
    <property type="component" value="Unassembled WGS sequence"/>
</dbReference>
<organism evidence="8 9">
    <name type="scientific">Clostridium cylindrosporum DSM 605</name>
    <dbReference type="NCBI Taxonomy" id="1121307"/>
    <lineage>
        <taxon>Bacteria</taxon>
        <taxon>Bacillati</taxon>
        <taxon>Bacillota</taxon>
        <taxon>Clostridia</taxon>
        <taxon>Eubacteriales</taxon>
        <taxon>Clostridiaceae</taxon>
        <taxon>Clostridium</taxon>
    </lineage>
</organism>
<evidence type="ECO:0000256" key="4">
    <source>
        <dbReference type="SAM" id="Coils"/>
    </source>
</evidence>
<dbReference type="AlphaFoldDB" id="A0A0J8D9Q1"/>
<evidence type="ECO:0000256" key="2">
    <source>
        <dbReference type="ARBA" id="ARBA00029447"/>
    </source>
</evidence>
<dbReference type="Gene3D" id="1.10.287.950">
    <property type="entry name" value="Methyl-accepting chemotaxis protein"/>
    <property type="match status" value="1"/>
</dbReference>
<dbReference type="CDD" id="cd06225">
    <property type="entry name" value="HAMP"/>
    <property type="match status" value="1"/>
</dbReference>
<protein>
    <submittedName>
        <fullName evidence="8">Putative sensory transducer protein</fullName>
    </submittedName>
</protein>
<feature type="domain" description="Methyl-accepting transducer" evidence="6">
    <location>
        <begin position="272"/>
        <end position="501"/>
    </location>
</feature>
<keyword evidence="4" id="KW-0175">Coiled coil</keyword>
<feature type="domain" description="HAMP" evidence="7">
    <location>
        <begin position="215"/>
        <end position="267"/>
    </location>
</feature>
<keyword evidence="5" id="KW-0812">Transmembrane</keyword>
<dbReference type="InterPro" id="IPR003660">
    <property type="entry name" value="HAMP_dom"/>
</dbReference>
<feature type="coiled-coil region" evidence="4">
    <location>
        <begin position="72"/>
        <end position="99"/>
    </location>
</feature>
<dbReference type="PRINTS" id="PR00260">
    <property type="entry name" value="CHEMTRNSDUCR"/>
</dbReference>
<evidence type="ECO:0000313" key="8">
    <source>
        <dbReference type="EMBL" id="KMT21008.1"/>
    </source>
</evidence>
<dbReference type="SMART" id="SM00304">
    <property type="entry name" value="HAMP"/>
    <property type="match status" value="1"/>
</dbReference>
<dbReference type="SUPFAM" id="SSF58104">
    <property type="entry name" value="Methyl-accepting chemotaxis protein (MCP) signaling domain"/>
    <property type="match status" value="1"/>
</dbReference>
<dbReference type="STRING" id="1121307.CLCY_1c02420"/>
<keyword evidence="3" id="KW-0807">Transducer</keyword>